<dbReference type="PANTHER" id="PTHR12526">
    <property type="entry name" value="GLYCOSYLTRANSFERASE"/>
    <property type="match status" value="1"/>
</dbReference>
<dbReference type="AlphaFoldDB" id="I0IC01"/>
<dbReference type="HOGENOM" id="CLU_009583_2_2_0"/>
<organism evidence="1 2">
    <name type="scientific">Phycisphaera mikurensis (strain NBRC 102666 / KCTC 22515 / FYK2301M01)</name>
    <dbReference type="NCBI Taxonomy" id="1142394"/>
    <lineage>
        <taxon>Bacteria</taxon>
        <taxon>Pseudomonadati</taxon>
        <taxon>Planctomycetota</taxon>
        <taxon>Phycisphaerae</taxon>
        <taxon>Phycisphaerales</taxon>
        <taxon>Phycisphaeraceae</taxon>
        <taxon>Phycisphaera</taxon>
    </lineage>
</organism>
<dbReference type="Proteomes" id="UP000007881">
    <property type="component" value="Chromosome"/>
</dbReference>
<evidence type="ECO:0000313" key="1">
    <source>
        <dbReference type="EMBL" id="BAM02789.1"/>
    </source>
</evidence>
<dbReference type="PANTHER" id="PTHR12526:SF600">
    <property type="entry name" value="GLYCOSYL TRANSFERASE GROUP 1"/>
    <property type="match status" value="1"/>
</dbReference>
<dbReference type="Gene3D" id="3.40.50.2000">
    <property type="entry name" value="Glycogen Phosphorylase B"/>
    <property type="match status" value="2"/>
</dbReference>
<keyword evidence="1" id="KW-0808">Transferase</keyword>
<dbReference type="Pfam" id="PF13692">
    <property type="entry name" value="Glyco_trans_1_4"/>
    <property type="match status" value="1"/>
</dbReference>
<gene>
    <name evidence="1" type="ordered locus">PSMK_06300</name>
</gene>
<dbReference type="SUPFAM" id="SSF53756">
    <property type="entry name" value="UDP-Glycosyltransferase/glycogen phosphorylase"/>
    <property type="match status" value="1"/>
</dbReference>
<sequence>MGPALTYLGRSRLGKDRANLLQTLQTVAALEGIGHPTRLVLPGWRRRIDPRALLAGFGVDPALELEGHEGFRERHGYLPYLRRHRAELRDARAYCRYVRQAGACWSLGIPVTLEVHNRAMLEERGWVPRLVEAQRRRWLPAVVCINRADAAAFAAAGMEPERLHVAPSGVDLRAFGGLPEPDLLGGGPPRVAYLGRLSEDRGLGLLLALHRRGVLRLSLAGDADTAFEPPPGVASRGFVPPREVPALLGATDLVLLPYQPRLAHAGSISPIKLFEAMAAGRPVIASDLPAIREVVRDGVNGLLVPPADADAWAAAVARLRADPGLARRLADAARTDAAAYAWPQRARVVARALGLPPAGGGRGPDWAETLAAARTHPRLRRRLARELGRRLAAGDRLDPLAAVELGPDRRLRGPARGGSLRRRLAAAASALRAEAGFGATDLQRLVGAALADVRRPWRGGRLRRSLLRPPGVANPP</sequence>
<evidence type="ECO:0000313" key="2">
    <source>
        <dbReference type="Proteomes" id="UP000007881"/>
    </source>
</evidence>
<dbReference type="EMBL" id="AP012338">
    <property type="protein sequence ID" value="BAM02789.1"/>
    <property type="molecule type" value="Genomic_DNA"/>
</dbReference>
<accession>I0IC01</accession>
<keyword evidence="2" id="KW-1185">Reference proteome</keyword>
<dbReference type="GO" id="GO:0016757">
    <property type="term" value="F:glycosyltransferase activity"/>
    <property type="evidence" value="ECO:0007669"/>
    <property type="project" value="TreeGrafter"/>
</dbReference>
<protein>
    <submittedName>
        <fullName evidence="1">Putative glycosyltransferase</fullName>
    </submittedName>
</protein>
<dbReference type="eggNOG" id="COG0438">
    <property type="taxonomic scope" value="Bacteria"/>
</dbReference>
<dbReference type="KEGG" id="phm:PSMK_06300"/>
<reference evidence="1 2" key="1">
    <citation type="submission" date="2012-02" db="EMBL/GenBank/DDBJ databases">
        <title>Complete genome sequence of Phycisphaera mikurensis NBRC 102666.</title>
        <authorList>
            <person name="Ankai A."/>
            <person name="Hosoyama A."/>
            <person name="Terui Y."/>
            <person name="Sekine M."/>
            <person name="Fukai R."/>
            <person name="Kato Y."/>
            <person name="Nakamura S."/>
            <person name="Yamada-Narita S."/>
            <person name="Kawakoshi A."/>
            <person name="Fukunaga Y."/>
            <person name="Yamazaki S."/>
            <person name="Fujita N."/>
        </authorList>
    </citation>
    <scope>NUCLEOTIDE SEQUENCE [LARGE SCALE GENOMIC DNA]</scope>
    <source>
        <strain evidence="2">NBRC 102666 / KCTC 22515 / FYK2301M01</strain>
    </source>
</reference>
<dbReference type="STRING" id="1142394.PSMK_06300"/>
<proteinExistence type="predicted"/>
<name>I0IC01_PHYMF</name>